<organism evidence="12 13">
    <name type="scientific">Lautropia dentalis</name>
    <dbReference type="NCBI Taxonomy" id="2490857"/>
    <lineage>
        <taxon>Bacteria</taxon>
        <taxon>Pseudomonadati</taxon>
        <taxon>Pseudomonadota</taxon>
        <taxon>Betaproteobacteria</taxon>
        <taxon>Burkholderiales</taxon>
        <taxon>Burkholderiaceae</taxon>
        <taxon>Lautropia</taxon>
    </lineage>
</organism>
<feature type="active site" description="Charge relay system" evidence="7 8">
    <location>
        <position position="420"/>
    </location>
</feature>
<keyword evidence="2 8" id="KW-0645">Protease</keyword>
<dbReference type="PROSITE" id="PS00138">
    <property type="entry name" value="SUBTILASE_SER"/>
    <property type="match status" value="1"/>
</dbReference>
<dbReference type="InterPro" id="IPR023828">
    <property type="entry name" value="Peptidase_S8_Ser-AS"/>
</dbReference>
<gene>
    <name evidence="12" type="ORF">EHV23_01525</name>
</gene>
<keyword evidence="13" id="KW-1185">Reference proteome</keyword>
<feature type="compositionally biased region" description="Polar residues" evidence="9">
    <location>
        <begin position="124"/>
        <end position="140"/>
    </location>
</feature>
<evidence type="ECO:0000256" key="7">
    <source>
        <dbReference type="PIRSR" id="PIRSR615500-1"/>
    </source>
</evidence>
<feature type="compositionally biased region" description="Polar residues" evidence="9">
    <location>
        <begin position="52"/>
        <end position="71"/>
    </location>
</feature>
<dbReference type="InterPro" id="IPR000209">
    <property type="entry name" value="Peptidase_S8/S53_dom"/>
</dbReference>
<dbReference type="GO" id="GO:0016485">
    <property type="term" value="P:protein processing"/>
    <property type="evidence" value="ECO:0007669"/>
    <property type="project" value="TreeGrafter"/>
</dbReference>
<dbReference type="Pfam" id="PF01483">
    <property type="entry name" value="P_proprotein"/>
    <property type="match status" value="1"/>
</dbReference>
<feature type="active site" description="Charge relay system" evidence="7 8">
    <location>
        <position position="199"/>
    </location>
</feature>
<dbReference type="OrthoDB" id="1676884at2"/>
<dbReference type="Gene3D" id="2.60.120.260">
    <property type="entry name" value="Galactose-binding domain-like"/>
    <property type="match status" value="1"/>
</dbReference>
<keyword evidence="3 10" id="KW-0732">Signal</keyword>
<keyword evidence="5 8" id="KW-0720">Serine protease</keyword>
<keyword evidence="4 8" id="KW-0378">Hydrolase</keyword>
<evidence type="ECO:0000313" key="12">
    <source>
        <dbReference type="EMBL" id="RRN44974.1"/>
    </source>
</evidence>
<comment type="similarity">
    <text evidence="1">Belongs to the peptidase S8 family. Furin subfamily.</text>
</comment>
<feature type="compositionally biased region" description="Polar residues" evidence="9">
    <location>
        <begin position="85"/>
        <end position="98"/>
    </location>
</feature>
<dbReference type="InterPro" id="IPR034182">
    <property type="entry name" value="Kexin/furin"/>
</dbReference>
<feature type="region of interest" description="Disordered" evidence="9">
    <location>
        <begin position="519"/>
        <end position="550"/>
    </location>
</feature>
<comment type="caution">
    <text evidence="12">The sequence shown here is derived from an EMBL/GenBank/DDBJ whole genome shotgun (WGS) entry which is preliminary data.</text>
</comment>
<feature type="region of interest" description="Disordered" evidence="9">
    <location>
        <begin position="52"/>
        <end position="154"/>
    </location>
</feature>
<dbReference type="CDD" id="cd04059">
    <property type="entry name" value="Peptidases_S8_Protein_convertases_Kexins_Furin-like"/>
    <property type="match status" value="1"/>
</dbReference>
<feature type="signal peptide" evidence="10">
    <location>
        <begin position="1"/>
        <end position="24"/>
    </location>
</feature>
<dbReference type="PROSITE" id="PS51892">
    <property type="entry name" value="SUBTILASE"/>
    <property type="match status" value="1"/>
</dbReference>
<dbReference type="SUPFAM" id="SSF52743">
    <property type="entry name" value="Subtilisin-like"/>
    <property type="match status" value="1"/>
</dbReference>
<feature type="domain" description="P/Homo B" evidence="11">
    <location>
        <begin position="527"/>
        <end position="684"/>
    </location>
</feature>
<feature type="active site" description="Charge relay system" evidence="7 8">
    <location>
        <position position="240"/>
    </location>
</feature>
<dbReference type="SUPFAM" id="SSF49785">
    <property type="entry name" value="Galactose-binding domain-like"/>
    <property type="match status" value="1"/>
</dbReference>
<dbReference type="Gene3D" id="3.40.50.200">
    <property type="entry name" value="Peptidase S8/S53 domain"/>
    <property type="match status" value="1"/>
</dbReference>
<dbReference type="PRINTS" id="PR00723">
    <property type="entry name" value="SUBTILISIN"/>
</dbReference>
<evidence type="ECO:0000256" key="6">
    <source>
        <dbReference type="ARBA" id="ARBA00022837"/>
    </source>
</evidence>
<dbReference type="InterPro" id="IPR002884">
    <property type="entry name" value="P_dom"/>
</dbReference>
<dbReference type="InterPro" id="IPR036852">
    <property type="entry name" value="Peptidase_S8/S53_dom_sf"/>
</dbReference>
<accession>A0A426FQQ6</accession>
<proteinExistence type="inferred from homology"/>
<evidence type="ECO:0000256" key="2">
    <source>
        <dbReference type="ARBA" id="ARBA00022670"/>
    </source>
</evidence>
<feature type="chain" id="PRO_5019024397" evidence="10">
    <location>
        <begin position="25"/>
        <end position="684"/>
    </location>
</feature>
<dbReference type="RefSeq" id="WP_125094405.1">
    <property type="nucleotide sequence ID" value="NZ_RRUE01000001.1"/>
</dbReference>
<evidence type="ECO:0000256" key="10">
    <source>
        <dbReference type="SAM" id="SignalP"/>
    </source>
</evidence>
<dbReference type="Proteomes" id="UP000270261">
    <property type="component" value="Unassembled WGS sequence"/>
</dbReference>
<evidence type="ECO:0000256" key="8">
    <source>
        <dbReference type="PROSITE-ProRule" id="PRU01240"/>
    </source>
</evidence>
<dbReference type="AlphaFoldDB" id="A0A426FQQ6"/>
<dbReference type="InterPro" id="IPR015500">
    <property type="entry name" value="Peptidase_S8_subtilisin-rel"/>
</dbReference>
<evidence type="ECO:0000313" key="13">
    <source>
        <dbReference type="Proteomes" id="UP000270261"/>
    </source>
</evidence>
<dbReference type="PROSITE" id="PS51257">
    <property type="entry name" value="PROKAR_LIPOPROTEIN"/>
    <property type="match status" value="1"/>
</dbReference>
<protein>
    <submittedName>
        <fullName evidence="12">Serine protease</fullName>
    </submittedName>
</protein>
<dbReference type="InterPro" id="IPR022398">
    <property type="entry name" value="Peptidase_S8_His-AS"/>
</dbReference>
<dbReference type="GO" id="GO:0016020">
    <property type="term" value="C:membrane"/>
    <property type="evidence" value="ECO:0007669"/>
    <property type="project" value="TreeGrafter"/>
</dbReference>
<dbReference type="GO" id="GO:0004252">
    <property type="term" value="F:serine-type endopeptidase activity"/>
    <property type="evidence" value="ECO:0007669"/>
    <property type="project" value="UniProtKB-UniRule"/>
</dbReference>
<dbReference type="PANTHER" id="PTHR42884">
    <property type="entry name" value="PROPROTEIN CONVERTASE SUBTILISIN/KEXIN-RELATED"/>
    <property type="match status" value="1"/>
</dbReference>
<feature type="compositionally biased region" description="Low complexity" evidence="9">
    <location>
        <begin position="99"/>
        <end position="116"/>
    </location>
</feature>
<dbReference type="EMBL" id="RRUE01000001">
    <property type="protein sequence ID" value="RRN44974.1"/>
    <property type="molecule type" value="Genomic_DNA"/>
</dbReference>
<reference evidence="12 13" key="1">
    <citation type="submission" date="2018-11" db="EMBL/GenBank/DDBJ databases">
        <title>Genome sequencing of Lautropia sp. KCOM 2505 (= ChDC F240).</title>
        <authorList>
            <person name="Kook J.-K."/>
            <person name="Park S.-N."/>
            <person name="Lim Y.K."/>
        </authorList>
    </citation>
    <scope>NUCLEOTIDE SEQUENCE [LARGE SCALE GENOMIC DNA]</scope>
    <source>
        <strain evidence="12 13">KCOM 2505</strain>
    </source>
</reference>
<evidence type="ECO:0000256" key="1">
    <source>
        <dbReference type="ARBA" id="ARBA00005325"/>
    </source>
</evidence>
<dbReference type="GO" id="GO:0005737">
    <property type="term" value="C:cytoplasm"/>
    <property type="evidence" value="ECO:0007669"/>
    <property type="project" value="UniProtKB-ARBA"/>
</dbReference>
<evidence type="ECO:0000256" key="9">
    <source>
        <dbReference type="SAM" id="MobiDB-lite"/>
    </source>
</evidence>
<evidence type="ECO:0000256" key="4">
    <source>
        <dbReference type="ARBA" id="ARBA00022801"/>
    </source>
</evidence>
<name>A0A426FQQ6_9BURK</name>
<evidence type="ECO:0000256" key="3">
    <source>
        <dbReference type="ARBA" id="ARBA00022729"/>
    </source>
</evidence>
<evidence type="ECO:0000259" key="11">
    <source>
        <dbReference type="PROSITE" id="PS51829"/>
    </source>
</evidence>
<sequence length="684" mass="70913">MKNNARQIVLHLSPWLLLALGACGGGGDTLQTVSPIAEGEQLPAGMPVIGDSSLQTAPPVTEDSPSGTPGNLVTVDPTPAPNGQPPGSMTAGSTTASNTMAGRTAAGSAMASSTAADIPPVTRATATGMSTSPGTVATARTDSSPPAPAPFTTSDPLRAQQWHLRNTGSTLNAVAGEDLNLGGLHRQFRGEGIRLAVVDNGVDVLHDDLLPNVVPGASHNYLPEGQGNALPLPVTPSDDHGTAVAGIVAARDDNGLGGVGVAPRAGLVAYNALAHQTDVSLLDALTRGLADNQIYSNSWGALDTGHFEHVSAGDGALASALGRGLREGRGGKGAVYVFAGGNGAQTGDYSVYDSNVSHYGMVTVCAVNAGGRRTLYSEAGPNLTVCAPSGDSRTGYGDWQAGITTLLPGQGYRDNFNGTSAAVPMVSGVVALMLQANPDLTWRDVPLVLAHSARQVDAGSPGWRSLPGSSLRYHHHYGFGGVDAQAAVKLARQWSSVGGSESVRQCGPYRKKVRGAIPERIPATTGAAPDNTDSSGSMEDTRGKGNGGIDENVPVQDGLLSAIDIPADCPIQHIEHVDVRMTAVSDNYRRQHPGPGDLHITLTSPLGQVSTLATPHDCYRLGSDGSRQGTRCVGLKDFRFGLRRHMDEPAATATSRSWTLGMADRRTGNHGKLYWWEITLYGRE</sequence>
<dbReference type="PROSITE" id="PS51829">
    <property type="entry name" value="P_HOMO_B"/>
    <property type="match status" value="1"/>
</dbReference>
<keyword evidence="6" id="KW-0106">Calcium</keyword>
<dbReference type="PANTHER" id="PTHR42884:SF14">
    <property type="entry name" value="NEUROENDOCRINE CONVERTASE 1"/>
    <property type="match status" value="1"/>
</dbReference>
<dbReference type="Pfam" id="PF00082">
    <property type="entry name" value="Peptidase_S8"/>
    <property type="match status" value="1"/>
</dbReference>
<dbReference type="InterPro" id="IPR008979">
    <property type="entry name" value="Galactose-bd-like_sf"/>
</dbReference>
<dbReference type="GO" id="GO:0012505">
    <property type="term" value="C:endomembrane system"/>
    <property type="evidence" value="ECO:0007669"/>
    <property type="project" value="UniProtKB-ARBA"/>
</dbReference>
<dbReference type="PROSITE" id="PS00137">
    <property type="entry name" value="SUBTILASE_HIS"/>
    <property type="match status" value="1"/>
</dbReference>
<evidence type="ECO:0000256" key="5">
    <source>
        <dbReference type="ARBA" id="ARBA00022825"/>
    </source>
</evidence>